<dbReference type="PANTHER" id="PTHR30146">
    <property type="entry name" value="LACI-RELATED TRANSCRIPTIONAL REPRESSOR"/>
    <property type="match status" value="1"/>
</dbReference>
<evidence type="ECO:0000256" key="3">
    <source>
        <dbReference type="ARBA" id="ARBA00023163"/>
    </source>
</evidence>
<dbReference type="Gene3D" id="3.40.50.2300">
    <property type="match status" value="2"/>
</dbReference>
<evidence type="ECO:0000256" key="1">
    <source>
        <dbReference type="ARBA" id="ARBA00023015"/>
    </source>
</evidence>
<evidence type="ECO:0000313" key="7">
    <source>
        <dbReference type="Proteomes" id="UP000483293"/>
    </source>
</evidence>
<dbReference type="SUPFAM" id="SSF47413">
    <property type="entry name" value="lambda repressor-like DNA-binding domains"/>
    <property type="match status" value="1"/>
</dbReference>
<dbReference type="GO" id="GO:0003700">
    <property type="term" value="F:DNA-binding transcription factor activity"/>
    <property type="evidence" value="ECO:0007669"/>
    <property type="project" value="TreeGrafter"/>
</dbReference>
<evidence type="ECO:0000259" key="5">
    <source>
        <dbReference type="PROSITE" id="PS50943"/>
    </source>
</evidence>
<sequence>MAYVTIRDVAAKAGVSAAAVSQILRGKGRFSAETRDLVKRTVDELGYVPDRRASAMRSSSSKTVGLLVPDLRNPYFADLVSSMEDELYRRGYTTLIGTSAERVDRQDAFIDTLLGQRIDGALVVPQGACSPGIRSLVARGLPVVFVDRRVEGAGEVPFVVSDPYPGMREALRELVRLGHRRIGYVAHSSLGSAGVDERGKAFRLVAGELPGIGACVVVDCDATYESSVAALARLREAGVTAIVCGYSPDAIVLIGMCRAEGMEIGRDMSVVSFDDIATFRLMTPPVSVISQQAEEMGRRGVRILLSAIGDAGAAGTGADAADGTDVGESDATAGTAGITSVDGVAHYVPTTFIPRGSVGPVM</sequence>
<dbReference type="PROSITE" id="PS50932">
    <property type="entry name" value="HTH_LACI_2"/>
    <property type="match status" value="1"/>
</dbReference>
<dbReference type="PANTHER" id="PTHR30146:SF153">
    <property type="entry name" value="LACTOSE OPERON REPRESSOR"/>
    <property type="match status" value="1"/>
</dbReference>
<dbReference type="PROSITE" id="PS00356">
    <property type="entry name" value="HTH_LACI_1"/>
    <property type="match status" value="1"/>
</dbReference>
<feature type="domain" description="HTH lacI-type" evidence="4">
    <location>
        <begin position="4"/>
        <end position="58"/>
    </location>
</feature>
<organism evidence="6 7">
    <name type="scientific">Bifidobacterium platyrrhinorum</name>
    <dbReference type="NCBI Taxonomy" id="2661628"/>
    <lineage>
        <taxon>Bacteria</taxon>
        <taxon>Bacillati</taxon>
        <taxon>Actinomycetota</taxon>
        <taxon>Actinomycetes</taxon>
        <taxon>Bifidobacteriales</taxon>
        <taxon>Bifidobacteriaceae</taxon>
        <taxon>Bifidobacterium</taxon>
    </lineage>
</organism>
<dbReference type="SUPFAM" id="SSF53822">
    <property type="entry name" value="Periplasmic binding protein-like I"/>
    <property type="match status" value="1"/>
</dbReference>
<comment type="caution">
    <text evidence="6">The sequence shown here is derived from an EMBL/GenBank/DDBJ whole genome shotgun (WGS) entry which is preliminary data.</text>
</comment>
<gene>
    <name evidence="6" type="ORF">GFD21_00150</name>
</gene>
<keyword evidence="1" id="KW-0805">Transcription regulation</keyword>
<dbReference type="InterPro" id="IPR010982">
    <property type="entry name" value="Lambda_DNA-bd_dom_sf"/>
</dbReference>
<dbReference type="EMBL" id="WHZV01000001">
    <property type="protein sequence ID" value="NEG54216.1"/>
    <property type="molecule type" value="Genomic_DNA"/>
</dbReference>
<dbReference type="InterPro" id="IPR028082">
    <property type="entry name" value="Peripla_BP_I"/>
</dbReference>
<dbReference type="RefSeq" id="WP_163195912.1">
    <property type="nucleotide sequence ID" value="NZ_WHZV01000001.1"/>
</dbReference>
<dbReference type="Proteomes" id="UP000483293">
    <property type="component" value="Unassembled WGS sequence"/>
</dbReference>
<protein>
    <submittedName>
        <fullName evidence="6">LacI family DNA-binding transcriptional regulator</fullName>
    </submittedName>
</protein>
<feature type="domain" description="HTH cro/C1-type" evidence="5">
    <location>
        <begin position="5"/>
        <end position="34"/>
    </location>
</feature>
<keyword evidence="7" id="KW-1185">Reference proteome</keyword>
<dbReference type="Gene3D" id="1.10.260.40">
    <property type="entry name" value="lambda repressor-like DNA-binding domains"/>
    <property type="match status" value="1"/>
</dbReference>
<accession>A0A6L9SNV7</accession>
<dbReference type="Pfam" id="PF00356">
    <property type="entry name" value="LacI"/>
    <property type="match status" value="1"/>
</dbReference>
<keyword evidence="2 6" id="KW-0238">DNA-binding</keyword>
<dbReference type="AlphaFoldDB" id="A0A6L9SNV7"/>
<dbReference type="GO" id="GO:0000976">
    <property type="term" value="F:transcription cis-regulatory region binding"/>
    <property type="evidence" value="ECO:0007669"/>
    <property type="project" value="TreeGrafter"/>
</dbReference>
<evidence type="ECO:0000313" key="6">
    <source>
        <dbReference type="EMBL" id="NEG54216.1"/>
    </source>
</evidence>
<dbReference type="SMART" id="SM00354">
    <property type="entry name" value="HTH_LACI"/>
    <property type="match status" value="1"/>
</dbReference>
<dbReference type="InterPro" id="IPR001387">
    <property type="entry name" value="Cro/C1-type_HTH"/>
</dbReference>
<dbReference type="InterPro" id="IPR000843">
    <property type="entry name" value="HTH_LacI"/>
</dbReference>
<dbReference type="InterPro" id="IPR046335">
    <property type="entry name" value="LacI/GalR-like_sensor"/>
</dbReference>
<dbReference type="Pfam" id="PF13377">
    <property type="entry name" value="Peripla_BP_3"/>
    <property type="match status" value="1"/>
</dbReference>
<name>A0A6L9SNV7_9BIFI</name>
<reference evidence="6 7" key="1">
    <citation type="submission" date="2019-10" db="EMBL/GenBank/DDBJ databases">
        <title>Bifidobacterium from non-human primates.</title>
        <authorList>
            <person name="Modesto M."/>
        </authorList>
    </citation>
    <scope>NUCLEOTIDE SEQUENCE [LARGE SCALE GENOMIC DNA]</scope>
    <source>
        <strain evidence="6 7">SMA15</strain>
    </source>
</reference>
<proteinExistence type="predicted"/>
<evidence type="ECO:0000259" key="4">
    <source>
        <dbReference type="PROSITE" id="PS50932"/>
    </source>
</evidence>
<keyword evidence="3" id="KW-0804">Transcription</keyword>
<evidence type="ECO:0000256" key="2">
    <source>
        <dbReference type="ARBA" id="ARBA00023125"/>
    </source>
</evidence>
<dbReference type="PROSITE" id="PS50943">
    <property type="entry name" value="HTH_CROC1"/>
    <property type="match status" value="1"/>
</dbReference>